<reference evidence="3 4" key="1">
    <citation type="journal article" date="2015" name="Genome Announc.">
        <title>Expanding the biotechnology potential of lactobacilli through comparative genomics of 213 strains and associated genera.</title>
        <authorList>
            <person name="Sun Z."/>
            <person name="Harris H.M."/>
            <person name="McCann A."/>
            <person name="Guo C."/>
            <person name="Argimon S."/>
            <person name="Zhang W."/>
            <person name="Yang X."/>
            <person name="Jeffery I.B."/>
            <person name="Cooney J.C."/>
            <person name="Kagawa T.F."/>
            <person name="Liu W."/>
            <person name="Song Y."/>
            <person name="Salvetti E."/>
            <person name="Wrobel A."/>
            <person name="Rasinkangas P."/>
            <person name="Parkhill J."/>
            <person name="Rea M.C."/>
            <person name="O'Sullivan O."/>
            <person name="Ritari J."/>
            <person name="Douillard F.P."/>
            <person name="Paul Ross R."/>
            <person name="Yang R."/>
            <person name="Briner A.E."/>
            <person name="Felis G.E."/>
            <person name="de Vos W.M."/>
            <person name="Barrangou R."/>
            <person name="Klaenhammer T.R."/>
            <person name="Caufield P.W."/>
            <person name="Cui Y."/>
            <person name="Zhang H."/>
            <person name="O'Toole P.W."/>
        </authorList>
    </citation>
    <scope>NUCLEOTIDE SEQUENCE [LARGE SCALE GENOMIC DNA]</scope>
    <source>
        <strain evidence="3 4">DSM 21051</strain>
    </source>
</reference>
<keyword evidence="4" id="KW-1185">Reference proteome</keyword>
<feature type="transmembrane region" description="Helical" evidence="1">
    <location>
        <begin position="216"/>
        <end position="232"/>
    </location>
</feature>
<feature type="transmembrane region" description="Helical" evidence="1">
    <location>
        <begin position="186"/>
        <end position="209"/>
    </location>
</feature>
<dbReference type="InterPro" id="IPR001478">
    <property type="entry name" value="PDZ"/>
</dbReference>
<dbReference type="Pfam" id="PF13180">
    <property type="entry name" value="PDZ_2"/>
    <property type="match status" value="1"/>
</dbReference>
<dbReference type="PATRIC" id="fig|1423725.3.peg.1391"/>
<dbReference type="AlphaFoldDB" id="A0A0R2CVJ0"/>
<feature type="transmembrane region" description="Helical" evidence="1">
    <location>
        <begin position="252"/>
        <end position="281"/>
    </location>
</feature>
<dbReference type="PROSITE" id="PS50106">
    <property type="entry name" value="PDZ"/>
    <property type="match status" value="1"/>
</dbReference>
<keyword evidence="1" id="KW-0812">Transmembrane</keyword>
<feature type="transmembrane region" description="Helical" evidence="1">
    <location>
        <begin position="56"/>
        <end position="74"/>
    </location>
</feature>
<dbReference type="InterPro" id="IPR036034">
    <property type="entry name" value="PDZ_sf"/>
</dbReference>
<dbReference type="EMBL" id="AYZD01000018">
    <property type="protein sequence ID" value="KRM95873.1"/>
    <property type="molecule type" value="Genomic_DNA"/>
</dbReference>
<evidence type="ECO:0000313" key="4">
    <source>
        <dbReference type="Proteomes" id="UP000051015"/>
    </source>
</evidence>
<comment type="caution">
    <text evidence="3">The sequence shown here is derived from an EMBL/GenBank/DDBJ whole genome shotgun (WGS) entry which is preliminary data.</text>
</comment>
<protein>
    <recommendedName>
        <fullName evidence="2">PDZ domain-containing protein</fullName>
    </recommendedName>
</protein>
<accession>A0A0R2CVJ0</accession>
<gene>
    <name evidence="3" type="ORF">FC19_GL001352</name>
</gene>
<dbReference type="Gene3D" id="2.30.42.10">
    <property type="match status" value="1"/>
</dbReference>
<dbReference type="SUPFAM" id="SSF50156">
    <property type="entry name" value="PDZ domain-like"/>
    <property type="match status" value="1"/>
</dbReference>
<keyword evidence="1" id="KW-1133">Transmembrane helix</keyword>
<dbReference type="RefSeq" id="WP_057876333.1">
    <property type="nucleotide sequence ID" value="NZ_AYZD01000018.1"/>
</dbReference>
<name>A0A0R2CVJ0_9LACO</name>
<proteinExistence type="predicted"/>
<dbReference type="Proteomes" id="UP000051015">
    <property type="component" value="Unassembled WGS sequence"/>
</dbReference>
<evidence type="ECO:0000259" key="2">
    <source>
        <dbReference type="PROSITE" id="PS50106"/>
    </source>
</evidence>
<evidence type="ECO:0000313" key="3">
    <source>
        <dbReference type="EMBL" id="KRM95873.1"/>
    </source>
</evidence>
<feature type="transmembrane region" description="Helical" evidence="1">
    <location>
        <begin position="133"/>
        <end position="155"/>
    </location>
</feature>
<keyword evidence="1" id="KW-0472">Membrane</keyword>
<feature type="transmembrane region" description="Helical" evidence="1">
    <location>
        <begin position="6"/>
        <end position="27"/>
    </location>
</feature>
<dbReference type="STRING" id="1423725.FC19_GL001352"/>
<dbReference type="OrthoDB" id="198399at2"/>
<organism evidence="3 4">
    <name type="scientific">Liquorilactobacillus aquaticus DSM 21051</name>
    <dbReference type="NCBI Taxonomy" id="1423725"/>
    <lineage>
        <taxon>Bacteria</taxon>
        <taxon>Bacillati</taxon>
        <taxon>Bacillota</taxon>
        <taxon>Bacilli</taxon>
        <taxon>Lactobacillales</taxon>
        <taxon>Lactobacillaceae</taxon>
        <taxon>Liquorilactobacillus</taxon>
    </lineage>
</organism>
<feature type="domain" description="PDZ" evidence="2">
    <location>
        <begin position="279"/>
        <end position="338"/>
    </location>
</feature>
<evidence type="ECO:0000256" key="1">
    <source>
        <dbReference type="SAM" id="Phobius"/>
    </source>
</evidence>
<sequence length="383" mass="44200">MWVFKLFLHLFMQPALWICILITCIAYQKRIKNERLNFRIAINHDFYEGRHLIKNGFFFCIIGSVIAFLLGTMLPVQWIIVYEILICFGLLLYLFTDTGVLCLTMALPLLWLLNQTYLGEQTILGLIKINEHFFYASGVSIFVLCTLFFLFRYLILQSVDQFSLMPSIHNGKRGRRLVRYNWRESVLVPLLILVPGDLFHSMLGFWPLFSINGQKFGLFILPFWVTGAVSFWRQPLATAVRKIRKQSLFWMVYSAIFVIISAFLPKLTIAGLLLMTFLLGVQTVMRVQKDRREGRWYAETKNGVRVIAVQPHTPAAKMNLKAGDIIISCNGINVTNEEGLYKALKRDSTYCRFRVRTYGGDLKLAESAIFADSPHEIGLIIFH</sequence>
<feature type="transmembrane region" description="Helical" evidence="1">
    <location>
        <begin position="80"/>
        <end position="113"/>
    </location>
</feature>